<keyword evidence="6" id="KW-1185">Reference proteome</keyword>
<protein>
    <recommendedName>
        <fullName evidence="4">CCHC-type domain-containing protein</fullName>
    </recommendedName>
</protein>
<dbReference type="AlphaFoldDB" id="A0A821XT99"/>
<evidence type="ECO:0000256" key="3">
    <source>
        <dbReference type="SAM" id="MobiDB-lite"/>
    </source>
</evidence>
<feature type="region of interest" description="Disordered" evidence="3">
    <location>
        <begin position="659"/>
        <end position="684"/>
    </location>
</feature>
<name>A0A821XT99_9NEOP</name>
<sequence length="684" mass="75104">MTTINNLINKKTKSKEDVSVEMPCDAAEQEAGVATAGDQFVLPAPPSDIMLECPEMSDSSTYSGVEARESLTVSSRFWSSRKRFREVADTDSDIAREATSKITRRKGRGRPSTKGENVDPVPANKSAKLKETRAEKKAREEEELLALEIKARETQCTLSSVLVSEQGEDMSLDLVKRIEASLGVVEKVATKSSNIKGQWVHMAKNAIADMRKDIGVLAKRSVSEETRSLREDNERLKKQIEILQQDMTDLRKHFGVNSKEPSLTPSLLEEFEANLMRRIGDRLNARFESLEPRLNPAPVLRPSLAADRRKVVGPPRFESGQSQTDIRQVNSSLVQAASTALPQGPSSISKKKKNKRIAGEEILAIEKVSAIIQPSPLQSAYNLSKEHWLIVGKGKKRKRKKRGRSGAVLAQPTVTGFQAPVKKPRLRTPRTAAVVVTVPAEVQKKGVTYAEAIKEAKGQIRLEELGIEAVRFRRAATGAAIIQVTGEGGGDKADVLAKKLRELYGTKGILVSRPVKSVEVRVSGLDDSVTADEVKFAVCKKGECSSDHVRVGEVRQDKTGLFAVWVKCPVEAAKKLSEGRLLVGWTSARVTVLQQRELRCFRCLQAGHVGARCTAEIDRSKSCYRCGQPGHRASVCSSKPQCPLCIAAGKTADHRLGGESLYGSQSKDAEKIQHESFSRTNLER</sequence>
<proteinExistence type="predicted"/>
<dbReference type="Pfam" id="PF00098">
    <property type="entry name" value="zf-CCHC"/>
    <property type="match status" value="1"/>
</dbReference>
<evidence type="ECO:0000259" key="4">
    <source>
        <dbReference type="PROSITE" id="PS50158"/>
    </source>
</evidence>
<keyword evidence="1" id="KW-0862">Zinc</keyword>
<gene>
    <name evidence="5" type="ORF">PMACD_LOCUS15758</name>
</gene>
<evidence type="ECO:0000256" key="1">
    <source>
        <dbReference type="PROSITE-ProRule" id="PRU00047"/>
    </source>
</evidence>
<dbReference type="GO" id="GO:0003676">
    <property type="term" value="F:nucleic acid binding"/>
    <property type="evidence" value="ECO:0007669"/>
    <property type="project" value="InterPro"/>
</dbReference>
<feature type="coiled-coil region" evidence="2">
    <location>
        <begin position="219"/>
        <end position="253"/>
    </location>
</feature>
<feature type="compositionally biased region" description="Basic and acidic residues" evidence="3">
    <location>
        <begin position="667"/>
        <end position="684"/>
    </location>
</feature>
<accession>A0A821XT99</accession>
<feature type="region of interest" description="Disordered" evidence="3">
    <location>
        <begin position="1"/>
        <end position="20"/>
    </location>
</feature>
<dbReference type="GO" id="GO:0008270">
    <property type="term" value="F:zinc ion binding"/>
    <property type="evidence" value="ECO:0007669"/>
    <property type="project" value="UniProtKB-KW"/>
</dbReference>
<feature type="region of interest" description="Disordered" evidence="3">
    <location>
        <begin position="95"/>
        <end position="137"/>
    </location>
</feature>
<evidence type="ECO:0000313" key="5">
    <source>
        <dbReference type="EMBL" id="CAF4951752.1"/>
    </source>
</evidence>
<dbReference type="OrthoDB" id="427960at2759"/>
<dbReference type="SUPFAM" id="SSF57756">
    <property type="entry name" value="Retrovirus zinc finger-like domains"/>
    <property type="match status" value="1"/>
</dbReference>
<evidence type="ECO:0000256" key="2">
    <source>
        <dbReference type="SAM" id="Coils"/>
    </source>
</evidence>
<keyword evidence="2" id="KW-0175">Coiled coil</keyword>
<keyword evidence="1" id="KW-0479">Metal-binding</keyword>
<dbReference type="SMART" id="SM00343">
    <property type="entry name" value="ZnF_C2HC"/>
    <property type="match status" value="2"/>
</dbReference>
<keyword evidence="1" id="KW-0863">Zinc-finger</keyword>
<organism evidence="5 6">
    <name type="scientific">Pieris macdunnoughi</name>
    <dbReference type="NCBI Taxonomy" id="345717"/>
    <lineage>
        <taxon>Eukaryota</taxon>
        <taxon>Metazoa</taxon>
        <taxon>Ecdysozoa</taxon>
        <taxon>Arthropoda</taxon>
        <taxon>Hexapoda</taxon>
        <taxon>Insecta</taxon>
        <taxon>Pterygota</taxon>
        <taxon>Neoptera</taxon>
        <taxon>Endopterygota</taxon>
        <taxon>Lepidoptera</taxon>
        <taxon>Glossata</taxon>
        <taxon>Ditrysia</taxon>
        <taxon>Papilionoidea</taxon>
        <taxon>Pieridae</taxon>
        <taxon>Pierinae</taxon>
        <taxon>Pieris</taxon>
    </lineage>
</organism>
<dbReference type="PROSITE" id="PS50158">
    <property type="entry name" value="ZF_CCHC"/>
    <property type="match status" value="1"/>
</dbReference>
<dbReference type="InterPro" id="IPR036875">
    <property type="entry name" value="Znf_CCHC_sf"/>
</dbReference>
<evidence type="ECO:0000313" key="6">
    <source>
        <dbReference type="Proteomes" id="UP000663880"/>
    </source>
</evidence>
<dbReference type="Gene3D" id="4.10.60.10">
    <property type="entry name" value="Zinc finger, CCHC-type"/>
    <property type="match status" value="1"/>
</dbReference>
<dbReference type="Proteomes" id="UP000663880">
    <property type="component" value="Unassembled WGS sequence"/>
</dbReference>
<dbReference type="EMBL" id="CAJOBZ010000073">
    <property type="protein sequence ID" value="CAF4951752.1"/>
    <property type="molecule type" value="Genomic_DNA"/>
</dbReference>
<feature type="domain" description="CCHC-type" evidence="4">
    <location>
        <begin position="623"/>
        <end position="636"/>
    </location>
</feature>
<feature type="compositionally biased region" description="Basic and acidic residues" evidence="3">
    <location>
        <begin position="128"/>
        <end position="137"/>
    </location>
</feature>
<feature type="compositionally biased region" description="Basic residues" evidence="3">
    <location>
        <begin position="102"/>
        <end position="111"/>
    </location>
</feature>
<comment type="caution">
    <text evidence="5">The sequence shown here is derived from an EMBL/GenBank/DDBJ whole genome shotgun (WGS) entry which is preliminary data.</text>
</comment>
<reference evidence="5" key="1">
    <citation type="submission" date="2021-02" db="EMBL/GenBank/DDBJ databases">
        <authorList>
            <person name="Steward A R."/>
        </authorList>
    </citation>
    <scope>NUCLEOTIDE SEQUENCE</scope>
</reference>
<dbReference type="InterPro" id="IPR001878">
    <property type="entry name" value="Znf_CCHC"/>
</dbReference>